<dbReference type="OrthoDB" id="2121326at2759"/>
<accession>A0A152A7H5</accession>
<dbReference type="SUPFAM" id="SSF52833">
    <property type="entry name" value="Thioredoxin-like"/>
    <property type="match status" value="1"/>
</dbReference>
<feature type="region of interest" description="Disordered" evidence="1">
    <location>
        <begin position="1"/>
        <end position="20"/>
    </location>
</feature>
<name>A0A152A7H5_TIELA</name>
<dbReference type="Proteomes" id="UP000076078">
    <property type="component" value="Unassembled WGS sequence"/>
</dbReference>
<gene>
    <name evidence="2" type="ORF">DLAC_00800</name>
</gene>
<dbReference type="InParanoid" id="A0A152A7H5"/>
<keyword evidence="3" id="KW-1185">Reference proteome</keyword>
<evidence type="ECO:0008006" key="4">
    <source>
        <dbReference type="Google" id="ProtNLM"/>
    </source>
</evidence>
<reference evidence="2 3" key="1">
    <citation type="submission" date="2015-12" db="EMBL/GenBank/DDBJ databases">
        <title>Dictyostelia acquired genes for synthesis and detection of signals that induce cell-type specialization by lateral gene transfer from prokaryotes.</title>
        <authorList>
            <person name="Gloeckner G."/>
            <person name="Schaap P."/>
        </authorList>
    </citation>
    <scope>NUCLEOTIDE SEQUENCE [LARGE SCALE GENOMIC DNA]</scope>
    <source>
        <strain evidence="2 3">TK</strain>
    </source>
</reference>
<dbReference type="InterPro" id="IPR036249">
    <property type="entry name" value="Thioredoxin-like_sf"/>
</dbReference>
<dbReference type="EMBL" id="LODT01000004">
    <property type="protein sequence ID" value="KYR02007.1"/>
    <property type="molecule type" value="Genomic_DNA"/>
</dbReference>
<comment type="caution">
    <text evidence="2">The sequence shown here is derived from an EMBL/GenBank/DDBJ whole genome shotgun (WGS) entry which is preliminary data.</text>
</comment>
<feature type="compositionally biased region" description="Polar residues" evidence="1">
    <location>
        <begin position="10"/>
        <end position="20"/>
    </location>
</feature>
<protein>
    <recommendedName>
        <fullName evidence="4">Thioredoxin domain-containing protein</fullName>
    </recommendedName>
</protein>
<evidence type="ECO:0000313" key="2">
    <source>
        <dbReference type="EMBL" id="KYR02007.1"/>
    </source>
</evidence>
<sequence>MSAKYHSNYRKLNSSGDQISQYNRSDSDIVVIYYTSNNSPVLDEIKSDVNSLPQIFPPNVHFFEVNKSIGDNEMDPECSNINTVPAFKVFKDYQTFESPAYVVEDTSPINTLVSYINTLL</sequence>
<dbReference type="AlphaFoldDB" id="A0A152A7H5"/>
<evidence type="ECO:0000256" key="1">
    <source>
        <dbReference type="SAM" id="MobiDB-lite"/>
    </source>
</evidence>
<organism evidence="2 3">
    <name type="scientific">Tieghemostelium lacteum</name>
    <name type="common">Slime mold</name>
    <name type="synonym">Dictyostelium lacteum</name>
    <dbReference type="NCBI Taxonomy" id="361077"/>
    <lineage>
        <taxon>Eukaryota</taxon>
        <taxon>Amoebozoa</taxon>
        <taxon>Evosea</taxon>
        <taxon>Eumycetozoa</taxon>
        <taxon>Dictyostelia</taxon>
        <taxon>Dictyosteliales</taxon>
        <taxon>Raperosteliaceae</taxon>
        <taxon>Tieghemostelium</taxon>
    </lineage>
</organism>
<proteinExistence type="predicted"/>
<evidence type="ECO:0000313" key="3">
    <source>
        <dbReference type="Proteomes" id="UP000076078"/>
    </source>
</evidence>